<sequence>MGVARNTLDKALGVLFPRTLIQKILALFSMLFSSRGKQVALLKASLEVYARLERRLAGLQAERQAYEDAVTRVNRAIELYESYLRQAHEWLMEETGNEGAITGLFTFRGLADVFSNLLVARFSNDKKRFKSAVAKAISGVTRDGLARMLGADDTSSLSLARVMMGNPPVITPPWGGKRQRAKPRSFLVIPPVTEELSIQLQQALQDLGATCQLLQTETVVGGVAV</sequence>
<evidence type="ECO:0000313" key="3">
    <source>
        <dbReference type="Proteomes" id="UP000230707"/>
    </source>
</evidence>
<proteinExistence type="predicted"/>
<dbReference type="EMBL" id="PCWS01000032">
    <property type="protein sequence ID" value="PIR08719.1"/>
    <property type="molecule type" value="Genomic_DNA"/>
</dbReference>
<name>A0A2H0NIM5_9BACT</name>
<evidence type="ECO:0000256" key="1">
    <source>
        <dbReference type="SAM" id="Coils"/>
    </source>
</evidence>
<dbReference type="AlphaFoldDB" id="A0A2H0NIM5"/>
<feature type="non-terminal residue" evidence="2">
    <location>
        <position position="225"/>
    </location>
</feature>
<reference evidence="2 3" key="1">
    <citation type="submission" date="2017-09" db="EMBL/GenBank/DDBJ databases">
        <title>Depth-based differentiation of microbial function through sediment-hosted aquifers and enrichment of novel symbionts in the deep terrestrial subsurface.</title>
        <authorList>
            <person name="Probst A.J."/>
            <person name="Ladd B."/>
            <person name="Jarett J.K."/>
            <person name="Geller-Mcgrath D.E."/>
            <person name="Sieber C.M."/>
            <person name="Emerson J.B."/>
            <person name="Anantharaman K."/>
            <person name="Thomas B.C."/>
            <person name="Malmstrom R."/>
            <person name="Stieglmeier M."/>
            <person name="Klingl A."/>
            <person name="Woyke T."/>
            <person name="Ryan C.M."/>
            <person name="Banfield J.F."/>
        </authorList>
    </citation>
    <scope>NUCLEOTIDE SEQUENCE [LARGE SCALE GENOMIC DNA]</scope>
    <source>
        <strain evidence="2">CG11_big_fil_rev_8_21_14_0_20_37_11</strain>
    </source>
</reference>
<gene>
    <name evidence="2" type="ORF">COV53_01580</name>
</gene>
<evidence type="ECO:0000313" key="2">
    <source>
        <dbReference type="EMBL" id="PIR08719.1"/>
    </source>
</evidence>
<accession>A0A2H0NIM5</accession>
<comment type="caution">
    <text evidence="2">The sequence shown here is derived from an EMBL/GenBank/DDBJ whole genome shotgun (WGS) entry which is preliminary data.</text>
</comment>
<dbReference type="Proteomes" id="UP000230707">
    <property type="component" value="Unassembled WGS sequence"/>
</dbReference>
<protein>
    <submittedName>
        <fullName evidence="2">Uncharacterized protein</fullName>
    </submittedName>
</protein>
<organism evidence="2 3">
    <name type="scientific">Candidatus Gottesmanbacteria bacterium CG11_big_fil_rev_8_21_14_0_20_37_11</name>
    <dbReference type="NCBI Taxonomy" id="1974575"/>
    <lineage>
        <taxon>Bacteria</taxon>
        <taxon>Candidatus Gottesmaniibacteriota</taxon>
    </lineage>
</organism>
<feature type="coiled-coil region" evidence="1">
    <location>
        <begin position="42"/>
        <end position="76"/>
    </location>
</feature>
<keyword evidence="1" id="KW-0175">Coiled coil</keyword>